<dbReference type="InterPro" id="IPR046373">
    <property type="entry name" value="Acyl-CoA_Oxase/DH_mid-dom_sf"/>
</dbReference>
<accession>A0ABS4FN12</accession>
<dbReference type="InterPro" id="IPR024674">
    <property type="entry name" value="HpaB/PvcC/4-BUDH_N"/>
</dbReference>
<protein>
    <submittedName>
        <fullName evidence="6">4-hydroxyphenylacetate 3-monooxygenase</fullName>
        <ecNumber evidence="6">1.14.14.9</ecNumber>
    </submittedName>
</protein>
<evidence type="ECO:0000313" key="7">
    <source>
        <dbReference type="Proteomes" id="UP001519272"/>
    </source>
</evidence>
<dbReference type="GO" id="GO:0052881">
    <property type="term" value="F:4-hydroxyphenylacetate 3-monooxygenase activity"/>
    <property type="evidence" value="ECO:0007669"/>
    <property type="project" value="UniProtKB-EC"/>
</dbReference>
<keyword evidence="3 6" id="KW-0560">Oxidoreductase</keyword>
<evidence type="ECO:0000313" key="6">
    <source>
        <dbReference type="EMBL" id="MBP1903968.1"/>
    </source>
</evidence>
<evidence type="ECO:0000256" key="1">
    <source>
        <dbReference type="ARBA" id="ARBA00022630"/>
    </source>
</evidence>
<keyword evidence="7" id="KW-1185">Reference proteome</keyword>
<dbReference type="InterPro" id="IPR004925">
    <property type="entry name" value="HpaB/PvcC/4-BUDH"/>
</dbReference>
<organism evidence="6 7">
    <name type="scientific">Paenibacillus turicensis</name>
    <dbReference type="NCBI Taxonomy" id="160487"/>
    <lineage>
        <taxon>Bacteria</taxon>
        <taxon>Bacillati</taxon>
        <taxon>Bacillota</taxon>
        <taxon>Bacilli</taxon>
        <taxon>Bacillales</taxon>
        <taxon>Paenibacillaceae</taxon>
        <taxon>Paenibacillus</taxon>
    </lineage>
</organism>
<dbReference type="Gene3D" id="2.40.110.10">
    <property type="entry name" value="Butyryl-CoA Dehydrogenase, subunit A, domain 2"/>
    <property type="match status" value="1"/>
</dbReference>
<dbReference type="EMBL" id="JAGGKG010000002">
    <property type="protein sequence ID" value="MBP1903968.1"/>
    <property type="molecule type" value="Genomic_DNA"/>
</dbReference>
<dbReference type="InterPro" id="IPR009100">
    <property type="entry name" value="AcylCoA_DH/oxidase_NM_dom_sf"/>
</dbReference>
<reference evidence="6 7" key="1">
    <citation type="submission" date="2021-03" db="EMBL/GenBank/DDBJ databases">
        <title>Genomic Encyclopedia of Type Strains, Phase IV (KMG-IV): sequencing the most valuable type-strain genomes for metagenomic binning, comparative biology and taxonomic classification.</title>
        <authorList>
            <person name="Goeker M."/>
        </authorList>
    </citation>
    <scope>NUCLEOTIDE SEQUENCE [LARGE SCALE GENOMIC DNA]</scope>
    <source>
        <strain evidence="6 7">DSM 14349</strain>
    </source>
</reference>
<dbReference type="Proteomes" id="UP001519272">
    <property type="component" value="Unassembled WGS sequence"/>
</dbReference>
<dbReference type="SUPFAM" id="SSF47203">
    <property type="entry name" value="Acyl-CoA dehydrogenase C-terminal domain-like"/>
    <property type="match status" value="1"/>
</dbReference>
<evidence type="ECO:0000256" key="2">
    <source>
        <dbReference type="ARBA" id="ARBA00022827"/>
    </source>
</evidence>
<dbReference type="PANTHER" id="PTHR36117">
    <property type="entry name" value="4-HYDROXYPHENYLACETATE 3-MONOOXYGENASE-RELATED"/>
    <property type="match status" value="1"/>
</dbReference>
<keyword evidence="1" id="KW-0285">Flavoprotein</keyword>
<evidence type="ECO:0000256" key="3">
    <source>
        <dbReference type="ARBA" id="ARBA00023002"/>
    </source>
</evidence>
<dbReference type="RefSeq" id="WP_210087656.1">
    <property type="nucleotide sequence ID" value="NZ_JAGGKG010000002.1"/>
</dbReference>
<feature type="domain" description="HpaB/PvcC/4-BUDH N-terminal" evidence="5">
    <location>
        <begin position="6"/>
        <end position="273"/>
    </location>
</feature>
<dbReference type="Gene3D" id="1.20.140.10">
    <property type="entry name" value="Butyryl-CoA Dehydrogenase, subunit A, domain 3"/>
    <property type="match status" value="1"/>
</dbReference>
<keyword evidence="2" id="KW-0274">FAD</keyword>
<gene>
    <name evidence="6" type="ORF">J2Z32_000585</name>
</gene>
<dbReference type="SUPFAM" id="SSF56645">
    <property type="entry name" value="Acyl-CoA dehydrogenase NM domain-like"/>
    <property type="match status" value="1"/>
</dbReference>
<feature type="domain" description="HpaB/PvcC/4-BUDH C-terminal" evidence="4">
    <location>
        <begin position="284"/>
        <end position="479"/>
    </location>
</feature>
<dbReference type="PIRSF" id="PIRSF000331">
    <property type="entry name" value="HpaA_HpaB"/>
    <property type="match status" value="1"/>
</dbReference>
<sequence length="487" mass="56044">MAVKNGKEYIEGIDRQQINIWYQGKTIEKPLSSHPAFNGLLKTQAEMYDMQHQEKIMEQMTFQSGTDGERYGLSFLAPRSKEDLVRRRIMMELWAEKHHGFLGRSPDYMNTTMMSLYTAAHLLQEYNPEYEDNLIKYYEYCRSKDITLSHAFIQPFASRLSELLDEAQDSITAKVIDRNENGIVVNGAFMMATQAATCDEILVFPSPLPSMLEPDNPYAFAFAVPNDLEGMTFICRESYSDTSHYDHPLSSRFEEMDAMVIFDHVFIPRNRIFYLGNEEIGVRLFSEGNFHSYAGHQVLTRYIAKTEFLLGLISKLSDEQNISLEAVTMERISRILTMLENLKSLRLASEMMAEPDAKGYYVPAKKPLIAATIQYSSFYQEMLSMLQDISSSSLVMLPTEADLASDAGDFISLYLKGQDTSAWDRISLFRLTWELAIGPFGGRQKQFERFFFGNTRTLTSRMYNVYSLDKYKAMIDEFLHHGETQVF</sequence>
<proteinExistence type="predicted"/>
<evidence type="ECO:0000259" key="5">
    <source>
        <dbReference type="Pfam" id="PF11794"/>
    </source>
</evidence>
<dbReference type="EC" id="1.14.14.9" evidence="6"/>
<dbReference type="InterPro" id="IPR024719">
    <property type="entry name" value="HpaB/PvcC/4-BUDH_C"/>
</dbReference>
<dbReference type="InterPro" id="IPR036250">
    <property type="entry name" value="AcylCo_DH-like_C"/>
</dbReference>
<dbReference type="Pfam" id="PF11794">
    <property type="entry name" value="HpaB_N"/>
    <property type="match status" value="1"/>
</dbReference>
<name>A0ABS4FN12_9BACL</name>
<evidence type="ECO:0000259" key="4">
    <source>
        <dbReference type="Pfam" id="PF03241"/>
    </source>
</evidence>
<dbReference type="Gene3D" id="1.10.3140.10">
    <property type="entry name" value="4-hydroxybutyryl-coa dehydratase, domain 1"/>
    <property type="match status" value="1"/>
</dbReference>
<dbReference type="PANTHER" id="PTHR36117:SF3">
    <property type="entry name" value="4-HYDROXYPHENYLACETATE 3-MONOOXYGENASE-RELATED"/>
    <property type="match status" value="1"/>
</dbReference>
<comment type="caution">
    <text evidence="6">The sequence shown here is derived from an EMBL/GenBank/DDBJ whole genome shotgun (WGS) entry which is preliminary data.</text>
</comment>
<dbReference type="Pfam" id="PF03241">
    <property type="entry name" value="HpaB"/>
    <property type="match status" value="1"/>
</dbReference>